<dbReference type="InterPro" id="IPR000727">
    <property type="entry name" value="T_SNARE_dom"/>
</dbReference>
<dbReference type="RefSeq" id="WP_376921118.1">
    <property type="nucleotide sequence ID" value="NZ_JBHRSW010000043.1"/>
</dbReference>
<evidence type="ECO:0000256" key="1">
    <source>
        <dbReference type="ARBA" id="ARBA00004429"/>
    </source>
</evidence>
<evidence type="ECO:0000259" key="7">
    <source>
        <dbReference type="PROSITE" id="PS50111"/>
    </source>
</evidence>
<keyword evidence="6" id="KW-1133">Transmembrane helix</keyword>
<dbReference type="PROSITE" id="PS50885">
    <property type="entry name" value="HAMP"/>
    <property type="match status" value="1"/>
</dbReference>
<gene>
    <name evidence="10" type="ORF">ACFOHL_15315</name>
</gene>
<dbReference type="PANTHER" id="PTHR32089:SF65">
    <property type="entry name" value="CHEMOTAXIS SIGNAL TRANSDUCTION SYSTEM METHYL ACCEPTING SENSORY TRANSDUCER"/>
    <property type="match status" value="1"/>
</dbReference>
<name>A0ABV7FUS4_9ALTE</name>
<comment type="similarity">
    <text evidence="4">Belongs to the methyl-accepting chemotaxis (MCP) protein family.</text>
</comment>
<evidence type="ECO:0000256" key="4">
    <source>
        <dbReference type="ARBA" id="ARBA00029447"/>
    </source>
</evidence>
<proteinExistence type="inferred from homology"/>
<accession>A0ABV7FUS4</accession>
<keyword evidence="11" id="KW-1185">Reference proteome</keyword>
<dbReference type="CDD" id="cd06225">
    <property type="entry name" value="HAMP"/>
    <property type="match status" value="1"/>
</dbReference>
<dbReference type="Pfam" id="PF00672">
    <property type="entry name" value="HAMP"/>
    <property type="match status" value="1"/>
</dbReference>
<evidence type="ECO:0000313" key="11">
    <source>
        <dbReference type="Proteomes" id="UP001595478"/>
    </source>
</evidence>
<evidence type="ECO:0000256" key="2">
    <source>
        <dbReference type="ARBA" id="ARBA00022519"/>
    </source>
</evidence>
<organism evidence="10 11">
    <name type="scientific">Agaribacter flavus</name>
    <dbReference type="NCBI Taxonomy" id="1902781"/>
    <lineage>
        <taxon>Bacteria</taxon>
        <taxon>Pseudomonadati</taxon>
        <taxon>Pseudomonadota</taxon>
        <taxon>Gammaproteobacteria</taxon>
        <taxon>Alteromonadales</taxon>
        <taxon>Alteromonadaceae</taxon>
        <taxon>Agaribacter</taxon>
    </lineage>
</organism>
<dbReference type="SMART" id="SM00304">
    <property type="entry name" value="HAMP"/>
    <property type="match status" value="1"/>
</dbReference>
<keyword evidence="3 5" id="KW-0807">Transducer</keyword>
<dbReference type="Gene3D" id="1.10.287.950">
    <property type="entry name" value="Methyl-accepting chemotaxis protein"/>
    <property type="match status" value="1"/>
</dbReference>
<feature type="domain" description="Methyl-accepting transducer" evidence="7">
    <location>
        <begin position="415"/>
        <end position="651"/>
    </location>
</feature>
<feature type="domain" description="T-SNARE coiled-coil homology" evidence="8">
    <location>
        <begin position="602"/>
        <end position="647"/>
    </location>
</feature>
<keyword evidence="6" id="KW-0812">Transmembrane</keyword>
<keyword evidence="2" id="KW-0997">Cell inner membrane</keyword>
<feature type="transmembrane region" description="Helical" evidence="6">
    <location>
        <begin position="334"/>
        <end position="356"/>
    </location>
</feature>
<dbReference type="SMART" id="SM00283">
    <property type="entry name" value="MA"/>
    <property type="match status" value="1"/>
</dbReference>
<evidence type="ECO:0000256" key="6">
    <source>
        <dbReference type="SAM" id="Phobius"/>
    </source>
</evidence>
<evidence type="ECO:0000256" key="5">
    <source>
        <dbReference type="PROSITE-ProRule" id="PRU00284"/>
    </source>
</evidence>
<dbReference type="PROSITE" id="PS50192">
    <property type="entry name" value="T_SNARE"/>
    <property type="match status" value="1"/>
</dbReference>
<protein>
    <submittedName>
        <fullName evidence="10">Methyl-accepting chemotaxis protein</fullName>
    </submittedName>
</protein>
<comment type="caution">
    <text evidence="10">The sequence shown here is derived from an EMBL/GenBank/DDBJ whole genome shotgun (WGS) entry which is preliminary data.</text>
</comment>
<dbReference type="PANTHER" id="PTHR32089">
    <property type="entry name" value="METHYL-ACCEPTING CHEMOTAXIS PROTEIN MCPB"/>
    <property type="match status" value="1"/>
</dbReference>
<dbReference type="Proteomes" id="UP001595478">
    <property type="component" value="Unassembled WGS sequence"/>
</dbReference>
<dbReference type="InterPro" id="IPR003660">
    <property type="entry name" value="HAMP_dom"/>
</dbReference>
<evidence type="ECO:0000256" key="3">
    <source>
        <dbReference type="ARBA" id="ARBA00023224"/>
    </source>
</evidence>
<reference evidence="11" key="1">
    <citation type="journal article" date="2019" name="Int. J. Syst. Evol. Microbiol.">
        <title>The Global Catalogue of Microorganisms (GCM) 10K type strain sequencing project: providing services to taxonomists for standard genome sequencing and annotation.</title>
        <authorList>
            <consortium name="The Broad Institute Genomics Platform"/>
            <consortium name="The Broad Institute Genome Sequencing Center for Infectious Disease"/>
            <person name="Wu L."/>
            <person name="Ma J."/>
        </authorList>
    </citation>
    <scope>NUCLEOTIDE SEQUENCE [LARGE SCALE GENOMIC DNA]</scope>
    <source>
        <strain evidence="11">KCTC 52473</strain>
    </source>
</reference>
<evidence type="ECO:0000259" key="8">
    <source>
        <dbReference type="PROSITE" id="PS50192"/>
    </source>
</evidence>
<dbReference type="CDD" id="cd11386">
    <property type="entry name" value="MCP_signal"/>
    <property type="match status" value="1"/>
</dbReference>
<sequence length="688" mass="76218">MNLLNKLRSLSIQTRILILVIIPLLAIMALSTERLIDAVQQKEKITQLNEVLDYADVSYPLLAALLEEAFYSRLHIDQERNNNKDVNALLNKARRKSLAAEGEYIAFIKDNDLSLAKFEKLHQNIQQLRGFFSNLKMIRTAVDEQVHTSQAFVNDPAFGRELHTMWEMTVVIRRLVNSMSEIAALSSQNPELSNTANAYYNLLQASMETSFHNSMVFASMYNALDIYIFGEIYSSVNKIQYLQELFRAFAPPKSLNAFNEMLQHPNYVAASEVGLFVRSDIYNKQNKPVPVDPNIDWASMTAKELALYEETINVVLGELIDKKDELIAESNEKVFVTAIILISLVIVVMITSTTIARSITHPLKKMVEKFNYLADEKDMSATLVLDGKDELRELSEAFNSLLASFTGTLSKVGRESHQINVTTNSMVDAMNKSASLSQNQLAATDSISVAINEMTATIQSVSTMASDTSRSVQEAHDVSIESVNKAKQSDGMMSSLTQELSKTTEVIEALSKESESIGNVLNVIQGIAEQTNLLALNAAIEAARAGEQGRGFAVVADEVRSLASRTQESTEQIRNQIEALQAGAVKATSNMTNLQTENSQAREIVSETAQSFDTVKHRLDEIMQMAIQIATAAEEQSSVSNQINERIVAIRDDSELISETNASTTTDTQELSSIAGKLDKHVSEFKLA</sequence>
<dbReference type="Pfam" id="PF00015">
    <property type="entry name" value="MCPsignal"/>
    <property type="match status" value="1"/>
</dbReference>
<keyword evidence="6" id="KW-0472">Membrane</keyword>
<keyword evidence="2" id="KW-1003">Cell membrane</keyword>
<comment type="subcellular location">
    <subcellularLocation>
        <location evidence="1">Cell inner membrane</location>
        <topology evidence="1">Multi-pass membrane protein</topology>
    </subcellularLocation>
</comment>
<evidence type="ECO:0000259" key="9">
    <source>
        <dbReference type="PROSITE" id="PS50885"/>
    </source>
</evidence>
<dbReference type="InterPro" id="IPR004089">
    <property type="entry name" value="MCPsignal_dom"/>
</dbReference>
<dbReference type="EMBL" id="JBHRSW010000043">
    <property type="protein sequence ID" value="MFC3122993.1"/>
    <property type="molecule type" value="Genomic_DNA"/>
</dbReference>
<dbReference type="SUPFAM" id="SSF58104">
    <property type="entry name" value="Methyl-accepting chemotaxis protein (MCP) signaling domain"/>
    <property type="match status" value="1"/>
</dbReference>
<evidence type="ECO:0000313" key="10">
    <source>
        <dbReference type="EMBL" id="MFC3122993.1"/>
    </source>
</evidence>
<feature type="domain" description="HAMP" evidence="9">
    <location>
        <begin position="357"/>
        <end position="410"/>
    </location>
</feature>
<dbReference type="PROSITE" id="PS50111">
    <property type="entry name" value="CHEMOTAXIS_TRANSDUC_2"/>
    <property type="match status" value="1"/>
</dbReference>